<dbReference type="InterPro" id="IPR017452">
    <property type="entry name" value="GPCR_Rhodpsn_7TM"/>
</dbReference>
<comment type="subcellular location">
    <subcellularLocation>
        <location evidence="1">Cell membrane</location>
        <topology evidence="1">Multi-pass membrane protein</topology>
    </subcellularLocation>
</comment>
<dbReference type="InterPro" id="IPR047143">
    <property type="entry name" value="GPER1-like"/>
</dbReference>
<dbReference type="Pfam" id="PF00001">
    <property type="entry name" value="7tm_1"/>
    <property type="match status" value="1"/>
</dbReference>
<dbReference type="GO" id="GO:0005886">
    <property type="term" value="C:plasma membrane"/>
    <property type="evidence" value="ECO:0007669"/>
    <property type="project" value="UniProtKB-SubCell"/>
</dbReference>
<feature type="transmembrane region" description="Helical" evidence="12">
    <location>
        <begin position="83"/>
        <end position="102"/>
    </location>
</feature>
<proteinExistence type="inferred from homology"/>
<keyword evidence="3 11" id="KW-0812">Transmembrane</keyword>
<feature type="transmembrane region" description="Helical" evidence="12">
    <location>
        <begin position="301"/>
        <end position="327"/>
    </location>
</feature>
<keyword evidence="4 12" id="KW-1133">Transmembrane helix</keyword>
<evidence type="ECO:0000256" key="10">
    <source>
        <dbReference type="ARBA" id="ARBA00023224"/>
    </source>
</evidence>
<evidence type="ECO:0000259" key="13">
    <source>
        <dbReference type="PROSITE" id="PS50262"/>
    </source>
</evidence>
<feature type="transmembrane region" description="Helical" evidence="12">
    <location>
        <begin position="215"/>
        <end position="241"/>
    </location>
</feature>
<dbReference type="PRINTS" id="PR00237">
    <property type="entry name" value="GPCRRHODOPSN"/>
</dbReference>
<evidence type="ECO:0000256" key="5">
    <source>
        <dbReference type="ARBA" id="ARBA00023040"/>
    </source>
</evidence>
<accession>A0AAV2ZTF3</accession>
<evidence type="ECO:0000256" key="7">
    <source>
        <dbReference type="ARBA" id="ARBA00023157"/>
    </source>
</evidence>
<dbReference type="GO" id="GO:0004930">
    <property type="term" value="F:G protein-coupled receptor activity"/>
    <property type="evidence" value="ECO:0007669"/>
    <property type="project" value="UniProtKB-KW"/>
</dbReference>
<dbReference type="GO" id="GO:0019956">
    <property type="term" value="F:chemokine binding"/>
    <property type="evidence" value="ECO:0007669"/>
    <property type="project" value="InterPro"/>
</dbReference>
<evidence type="ECO:0000256" key="4">
    <source>
        <dbReference type="ARBA" id="ARBA00022989"/>
    </source>
</evidence>
<keyword evidence="5 11" id="KW-0297">G-protein coupled receptor</keyword>
<dbReference type="PANTHER" id="PTHR24226">
    <property type="entry name" value="G-PROTEIN COUPLED RECEPTOR 182 AND ESTROGEN RECEPTOR 1"/>
    <property type="match status" value="1"/>
</dbReference>
<gene>
    <name evidence="14" type="ORF">GDO54_015701</name>
</gene>
<organism evidence="14 15">
    <name type="scientific">Pyxicephalus adspersus</name>
    <name type="common">African bullfrog</name>
    <dbReference type="NCBI Taxonomy" id="30357"/>
    <lineage>
        <taxon>Eukaryota</taxon>
        <taxon>Metazoa</taxon>
        <taxon>Chordata</taxon>
        <taxon>Craniata</taxon>
        <taxon>Vertebrata</taxon>
        <taxon>Euteleostomi</taxon>
        <taxon>Amphibia</taxon>
        <taxon>Batrachia</taxon>
        <taxon>Anura</taxon>
        <taxon>Neobatrachia</taxon>
        <taxon>Ranoidea</taxon>
        <taxon>Pyxicephalidae</taxon>
        <taxon>Pyxicephalinae</taxon>
        <taxon>Pyxicephalus</taxon>
    </lineage>
</organism>
<keyword evidence="9" id="KW-0325">Glycoprotein</keyword>
<feature type="transmembrane region" description="Helical" evidence="12">
    <location>
        <begin position="262"/>
        <end position="289"/>
    </location>
</feature>
<dbReference type="GO" id="GO:0001525">
    <property type="term" value="P:angiogenesis"/>
    <property type="evidence" value="ECO:0007669"/>
    <property type="project" value="InterPro"/>
</dbReference>
<feature type="transmembrane region" description="Helical" evidence="12">
    <location>
        <begin position="160"/>
        <end position="178"/>
    </location>
</feature>
<dbReference type="PANTHER" id="PTHR24226:SF5">
    <property type="entry name" value="CHEMOKINE (C-X-C MOTIF) RECEPTOR 7"/>
    <property type="match status" value="1"/>
</dbReference>
<evidence type="ECO:0000256" key="1">
    <source>
        <dbReference type="ARBA" id="ARBA00004651"/>
    </source>
</evidence>
<dbReference type="SUPFAM" id="SSF81321">
    <property type="entry name" value="Family A G protein-coupled receptor-like"/>
    <property type="match status" value="1"/>
</dbReference>
<keyword evidence="10 11" id="KW-0807">Transducer</keyword>
<dbReference type="InterPro" id="IPR001416">
    <property type="entry name" value="ACKR3"/>
</dbReference>
<dbReference type="GO" id="GO:0001570">
    <property type="term" value="P:vasculogenesis"/>
    <property type="evidence" value="ECO:0007669"/>
    <property type="project" value="InterPro"/>
</dbReference>
<name>A0AAV2ZTF3_PYXAD</name>
<evidence type="ECO:0000256" key="3">
    <source>
        <dbReference type="ARBA" id="ARBA00022692"/>
    </source>
</evidence>
<reference evidence="14" key="1">
    <citation type="thesis" date="2020" institute="ProQuest LLC" country="789 East Eisenhower Parkway, Ann Arbor, MI, USA">
        <title>Comparative Genomics and Chromosome Evolution.</title>
        <authorList>
            <person name="Mudd A.B."/>
        </authorList>
    </citation>
    <scope>NUCLEOTIDE SEQUENCE</scope>
    <source>
        <strain evidence="14">1538</strain>
        <tissue evidence="14">Blood</tissue>
    </source>
</reference>
<evidence type="ECO:0000256" key="12">
    <source>
        <dbReference type="SAM" id="Phobius"/>
    </source>
</evidence>
<feature type="domain" description="G-protein coupled receptors family 1 profile" evidence="13">
    <location>
        <begin position="62"/>
        <end position="324"/>
    </location>
</feature>
<dbReference type="InterPro" id="IPR000276">
    <property type="entry name" value="GPCR_Rhodpsn"/>
</dbReference>
<sequence length="371" mass="42238">MNFSTAMDFLESINSSDLNNSCLSGDCIILESLSCPNTLNKSALLNTLAIVYIFIFVMGLLANSVVIWLNIQSKTTGYETHLYIFNLAVADLCVLLTLPVWVVSLVQHNQWPMGEMTCKVTHLIFSINLYSSIFFLACMSVDRYLSVSMRGAVGKRKRKIIRRIVCILVWLVAFVVSLPDTYYLKTVSSPFTNETYCRFMYPEESVKEWLLGMEVLSIVLGFVIPFSIIAVFYCTLAWTLSSSSSSSLNSAGDQERRISGRLIVSYVVVFMICWLPYHIMVLLDVLFFLQVLPFSCILDNFLYAGLHITQCYSLLHCCINPILYSFIHRNYRYEIMKAFIFRYSSKTGLTKLIDSSKVSEAEYSTVDQTPK</sequence>
<evidence type="ECO:0000256" key="8">
    <source>
        <dbReference type="ARBA" id="ARBA00023170"/>
    </source>
</evidence>
<dbReference type="Gene3D" id="1.20.1070.10">
    <property type="entry name" value="Rhodopsin 7-helix transmembrane proteins"/>
    <property type="match status" value="1"/>
</dbReference>
<dbReference type="PROSITE" id="PS50262">
    <property type="entry name" value="G_PROTEIN_RECEP_F1_2"/>
    <property type="match status" value="1"/>
</dbReference>
<dbReference type="GO" id="GO:0015026">
    <property type="term" value="F:coreceptor activity"/>
    <property type="evidence" value="ECO:0007669"/>
    <property type="project" value="InterPro"/>
</dbReference>
<dbReference type="AlphaFoldDB" id="A0AAV2ZTF3"/>
<dbReference type="PRINTS" id="PR00646">
    <property type="entry name" value="RDC1ORPHANR"/>
</dbReference>
<dbReference type="FunFam" id="1.20.1070.10:FF:000141">
    <property type="entry name" value="atypical chemokine receptor 3"/>
    <property type="match status" value="1"/>
</dbReference>
<dbReference type="PROSITE" id="PS00237">
    <property type="entry name" value="G_PROTEIN_RECEP_F1_1"/>
    <property type="match status" value="1"/>
</dbReference>
<keyword evidence="8 11" id="KW-0675">Receptor</keyword>
<dbReference type="Proteomes" id="UP001181693">
    <property type="component" value="Unassembled WGS sequence"/>
</dbReference>
<evidence type="ECO:0000256" key="9">
    <source>
        <dbReference type="ARBA" id="ARBA00023180"/>
    </source>
</evidence>
<evidence type="ECO:0000256" key="2">
    <source>
        <dbReference type="ARBA" id="ARBA00022475"/>
    </source>
</evidence>
<keyword evidence="2" id="KW-1003">Cell membrane</keyword>
<feature type="transmembrane region" description="Helical" evidence="12">
    <location>
        <begin position="122"/>
        <end position="139"/>
    </location>
</feature>
<keyword evidence="6 12" id="KW-0472">Membrane</keyword>
<feature type="transmembrane region" description="Helical" evidence="12">
    <location>
        <begin position="49"/>
        <end position="71"/>
    </location>
</feature>
<keyword evidence="7" id="KW-1015">Disulfide bond</keyword>
<dbReference type="EMBL" id="DYDO01000008">
    <property type="protein sequence ID" value="DBA19946.1"/>
    <property type="molecule type" value="Genomic_DNA"/>
</dbReference>
<comment type="caution">
    <text evidence="14">The sequence shown here is derived from an EMBL/GenBank/DDBJ whole genome shotgun (WGS) entry which is preliminary data.</text>
</comment>
<evidence type="ECO:0000313" key="15">
    <source>
        <dbReference type="Proteomes" id="UP001181693"/>
    </source>
</evidence>
<protein>
    <recommendedName>
        <fullName evidence="13">G-protein coupled receptors family 1 profile domain-containing protein</fullName>
    </recommendedName>
</protein>
<dbReference type="GO" id="GO:0006935">
    <property type="term" value="P:chemotaxis"/>
    <property type="evidence" value="ECO:0007669"/>
    <property type="project" value="InterPro"/>
</dbReference>
<evidence type="ECO:0000313" key="14">
    <source>
        <dbReference type="EMBL" id="DBA19946.1"/>
    </source>
</evidence>
<evidence type="ECO:0000256" key="6">
    <source>
        <dbReference type="ARBA" id="ARBA00023136"/>
    </source>
</evidence>
<comment type="similarity">
    <text evidence="11">Belongs to the G-protein coupled receptor 1 family.</text>
</comment>
<evidence type="ECO:0000256" key="11">
    <source>
        <dbReference type="RuleBase" id="RU000688"/>
    </source>
</evidence>
<keyword evidence="15" id="KW-1185">Reference proteome</keyword>